<gene>
    <name evidence="1" type="ORF">F443_06265</name>
</gene>
<proteinExistence type="predicted"/>
<accession>V9FG67</accession>
<reference evidence="1 2" key="1">
    <citation type="submission" date="2013-11" db="EMBL/GenBank/DDBJ databases">
        <title>The Genome Sequence of Phytophthora parasitica P1569.</title>
        <authorList>
            <consortium name="The Broad Institute Genomics Platform"/>
            <person name="Russ C."/>
            <person name="Tyler B."/>
            <person name="Panabieres F."/>
            <person name="Shan W."/>
            <person name="Tripathy S."/>
            <person name="Grunwald N."/>
            <person name="Machado M."/>
            <person name="Johnson C.S."/>
            <person name="Arredondo F."/>
            <person name="Hong C."/>
            <person name="Coffey M."/>
            <person name="Young S.K."/>
            <person name="Zeng Q."/>
            <person name="Gargeya S."/>
            <person name="Fitzgerald M."/>
            <person name="Abouelleil A."/>
            <person name="Alvarado L."/>
            <person name="Chapman S.B."/>
            <person name="Gainer-Dewar J."/>
            <person name="Goldberg J."/>
            <person name="Griggs A."/>
            <person name="Gujja S."/>
            <person name="Hansen M."/>
            <person name="Howarth C."/>
            <person name="Imamovic A."/>
            <person name="Ireland A."/>
            <person name="Larimer J."/>
            <person name="McCowan C."/>
            <person name="Murphy C."/>
            <person name="Pearson M."/>
            <person name="Poon T.W."/>
            <person name="Priest M."/>
            <person name="Roberts A."/>
            <person name="Saif S."/>
            <person name="Shea T."/>
            <person name="Sykes S."/>
            <person name="Wortman J."/>
            <person name="Nusbaum C."/>
            <person name="Birren B."/>
        </authorList>
    </citation>
    <scope>NUCLEOTIDE SEQUENCE [LARGE SCALE GENOMIC DNA]</scope>
    <source>
        <strain evidence="1 2">P1569</strain>
    </source>
</reference>
<sequence length="134" mass="14993">MREQLQLTAKIVHPSVFEAATINIINGGALLTAEVVAVKLFKIPSHGSKRKASKEDYSTQILRADPTKRSKHGGDGCDITYSERLKQLPQTLNAIERLLLQCELVLTPQRTCMLPATVSFITKLMQFRMLPFLL</sequence>
<dbReference type="PANTHER" id="PTHR40866">
    <property type="entry name" value="BED-TYPE DOMAIN-CONTAINING PROTEIN"/>
    <property type="match status" value="1"/>
</dbReference>
<dbReference type="AlphaFoldDB" id="V9FG67"/>
<evidence type="ECO:0000313" key="2">
    <source>
        <dbReference type="Proteomes" id="UP000018721"/>
    </source>
</evidence>
<dbReference type="EMBL" id="ANIZ01001060">
    <property type="protein sequence ID" value="ETI50096.1"/>
    <property type="molecule type" value="Genomic_DNA"/>
</dbReference>
<dbReference type="Proteomes" id="UP000018721">
    <property type="component" value="Unassembled WGS sequence"/>
</dbReference>
<organism evidence="1 2">
    <name type="scientific">Phytophthora nicotianae P1569</name>
    <dbReference type="NCBI Taxonomy" id="1317065"/>
    <lineage>
        <taxon>Eukaryota</taxon>
        <taxon>Sar</taxon>
        <taxon>Stramenopiles</taxon>
        <taxon>Oomycota</taxon>
        <taxon>Peronosporomycetes</taxon>
        <taxon>Peronosporales</taxon>
        <taxon>Peronosporaceae</taxon>
        <taxon>Phytophthora</taxon>
    </lineage>
</organism>
<comment type="caution">
    <text evidence="1">The sequence shown here is derived from an EMBL/GenBank/DDBJ whole genome shotgun (WGS) entry which is preliminary data.</text>
</comment>
<keyword evidence="2" id="KW-1185">Reference proteome</keyword>
<evidence type="ECO:0000313" key="1">
    <source>
        <dbReference type="EMBL" id="ETI50096.1"/>
    </source>
</evidence>
<dbReference type="HOGENOM" id="CLU_037484_2_2_1"/>
<name>V9FG67_PHYNI</name>
<protein>
    <submittedName>
        <fullName evidence="1">Uncharacterized protein</fullName>
    </submittedName>
</protein>
<dbReference type="PANTHER" id="PTHR40866:SF1">
    <property type="entry name" value="BED-TYPE DOMAIN-CONTAINING PROTEIN"/>
    <property type="match status" value="1"/>
</dbReference>